<dbReference type="PANTHER" id="PTHR43005">
    <property type="entry name" value="BLR7065 PROTEIN"/>
    <property type="match status" value="1"/>
</dbReference>
<feature type="transmembrane region" description="Helical" evidence="7">
    <location>
        <begin position="115"/>
        <end position="136"/>
    </location>
</feature>
<dbReference type="RefSeq" id="WP_092751361.1">
    <property type="nucleotide sequence ID" value="NZ_FMAJ01000006.1"/>
</dbReference>
<accession>A0A1C3Y468</accession>
<dbReference type="InterPro" id="IPR035906">
    <property type="entry name" value="MetI-like_sf"/>
</dbReference>
<feature type="transmembrane region" description="Helical" evidence="7">
    <location>
        <begin position="156"/>
        <end position="181"/>
    </location>
</feature>
<comment type="similarity">
    <text evidence="7">Belongs to the binding-protein-dependent transport system permease family.</text>
</comment>
<feature type="transmembrane region" description="Helical" evidence="7">
    <location>
        <begin position="71"/>
        <end position="95"/>
    </location>
</feature>
<proteinExistence type="inferred from homology"/>
<feature type="transmembrane region" description="Helical" evidence="7">
    <location>
        <begin position="202"/>
        <end position="224"/>
    </location>
</feature>
<organism evidence="9 10">
    <name type="scientific">Rhizobium aethiopicum</name>
    <dbReference type="NCBI Taxonomy" id="1138170"/>
    <lineage>
        <taxon>Bacteria</taxon>
        <taxon>Pseudomonadati</taxon>
        <taxon>Pseudomonadota</taxon>
        <taxon>Alphaproteobacteria</taxon>
        <taxon>Hyphomicrobiales</taxon>
        <taxon>Rhizobiaceae</taxon>
        <taxon>Rhizobium/Agrobacterium group</taxon>
        <taxon>Rhizobium</taxon>
    </lineage>
</organism>
<feature type="transmembrane region" description="Helical" evidence="7">
    <location>
        <begin position="7"/>
        <end position="27"/>
    </location>
</feature>
<dbReference type="GO" id="GO:0055085">
    <property type="term" value="P:transmembrane transport"/>
    <property type="evidence" value="ECO:0007669"/>
    <property type="project" value="InterPro"/>
</dbReference>
<evidence type="ECO:0000313" key="10">
    <source>
        <dbReference type="Proteomes" id="UP000198723"/>
    </source>
</evidence>
<feature type="domain" description="ABC transmembrane type-1" evidence="8">
    <location>
        <begin position="67"/>
        <end position="283"/>
    </location>
</feature>
<dbReference type="Proteomes" id="UP000198723">
    <property type="component" value="Unassembled WGS sequence"/>
</dbReference>
<evidence type="ECO:0000256" key="2">
    <source>
        <dbReference type="ARBA" id="ARBA00022448"/>
    </source>
</evidence>
<keyword evidence="4 7" id="KW-0812">Transmembrane</keyword>
<dbReference type="Gene3D" id="1.10.3720.10">
    <property type="entry name" value="MetI-like"/>
    <property type="match status" value="1"/>
</dbReference>
<evidence type="ECO:0000256" key="4">
    <source>
        <dbReference type="ARBA" id="ARBA00022692"/>
    </source>
</evidence>
<evidence type="ECO:0000313" key="9">
    <source>
        <dbReference type="EMBL" id="SCB59264.1"/>
    </source>
</evidence>
<evidence type="ECO:0000256" key="5">
    <source>
        <dbReference type="ARBA" id="ARBA00022989"/>
    </source>
</evidence>
<comment type="subcellular location">
    <subcellularLocation>
        <location evidence="1 7">Cell membrane</location>
        <topology evidence="1 7">Multi-pass membrane protein</topology>
    </subcellularLocation>
</comment>
<dbReference type="STRING" id="1138170.GA0061105_106311"/>
<dbReference type="Pfam" id="PF00528">
    <property type="entry name" value="BPD_transp_1"/>
    <property type="match status" value="1"/>
</dbReference>
<keyword evidence="6 7" id="KW-0472">Membrane</keyword>
<name>A0A1C3Y468_9HYPH</name>
<feature type="transmembrane region" description="Helical" evidence="7">
    <location>
        <begin position="265"/>
        <end position="285"/>
    </location>
</feature>
<evidence type="ECO:0000259" key="8">
    <source>
        <dbReference type="PROSITE" id="PS50928"/>
    </source>
</evidence>
<dbReference type="EMBL" id="FMAJ01000006">
    <property type="protein sequence ID" value="SCB59264.1"/>
    <property type="molecule type" value="Genomic_DNA"/>
</dbReference>
<keyword evidence="5 7" id="KW-1133">Transmembrane helix</keyword>
<dbReference type="SUPFAM" id="SSF161098">
    <property type="entry name" value="MetI-like"/>
    <property type="match status" value="1"/>
</dbReference>
<gene>
    <name evidence="9" type="ORF">GA0061105_106311</name>
</gene>
<keyword evidence="3" id="KW-1003">Cell membrane</keyword>
<dbReference type="GO" id="GO:0005886">
    <property type="term" value="C:plasma membrane"/>
    <property type="evidence" value="ECO:0007669"/>
    <property type="project" value="UniProtKB-SubCell"/>
</dbReference>
<reference evidence="9 10" key="1">
    <citation type="submission" date="2016-08" db="EMBL/GenBank/DDBJ databases">
        <authorList>
            <person name="Seilhamer J.J."/>
        </authorList>
    </citation>
    <scope>NUCLEOTIDE SEQUENCE [LARGE SCALE GENOMIC DNA]</scope>
    <source>
        <strain evidence="9 10">HBR26</strain>
    </source>
</reference>
<evidence type="ECO:0000256" key="3">
    <source>
        <dbReference type="ARBA" id="ARBA00022475"/>
    </source>
</evidence>
<dbReference type="InterPro" id="IPR000515">
    <property type="entry name" value="MetI-like"/>
</dbReference>
<sequence>MSGEDRFVLCMLAPALAILGLLVAYPVGLLVFDSFFKVDTITPHIREWIGLKNYIDALTSKRVAESAFRTIQYSIFALFFEFTFGFCAALLFTALPGRSRWHRTIFTLPLMVPPIVAGLLWRFLLVGNIGILNYGLVHLGVISDPDAIAWLSDEDIVIYSVSFADIWLTTSFVALVSYAGLTNIPKDLLEAARIDGANAFKRFWHVTLPLMRPVIAVVVIVRGVDAAKTFDLIWIQTQGGPNHASEVFSMNIYQRMVRFGDLGEASASGTLFLIVMMLLAAAAYWKIWRPVHA</sequence>
<evidence type="ECO:0000256" key="7">
    <source>
        <dbReference type="RuleBase" id="RU363032"/>
    </source>
</evidence>
<dbReference type="AlphaFoldDB" id="A0A1C3Y468"/>
<evidence type="ECO:0000256" key="6">
    <source>
        <dbReference type="ARBA" id="ARBA00023136"/>
    </source>
</evidence>
<keyword evidence="2 7" id="KW-0813">Transport</keyword>
<dbReference type="PROSITE" id="PS50928">
    <property type="entry name" value="ABC_TM1"/>
    <property type="match status" value="1"/>
</dbReference>
<dbReference type="PANTHER" id="PTHR43005:SF1">
    <property type="entry name" value="SPERMIDINE_PUTRESCINE TRANSPORT SYSTEM PERMEASE PROTEIN"/>
    <property type="match status" value="1"/>
</dbReference>
<protein>
    <submittedName>
        <fullName evidence="9">Carbohydrate ABC transporter membrane protein 1, CUT1 family</fullName>
    </submittedName>
</protein>
<dbReference type="CDD" id="cd06261">
    <property type="entry name" value="TM_PBP2"/>
    <property type="match status" value="1"/>
</dbReference>
<evidence type="ECO:0000256" key="1">
    <source>
        <dbReference type="ARBA" id="ARBA00004651"/>
    </source>
</evidence>